<sequence>MSSKSLSRSPSIEEIAKIDKNLLKPKNGFTFKEGASTGTDSNVGLTPFFKKNIKELKLPVPLTIFNEDWQEEAWQYHAEKKVKSDESTKAQNLYSGLPYPHEFSQTYMAWTINYRNFIKAICYKFKYVKLAEWLGLHKENVENIRETECWMVAFRYDLKLRSLLFTEKVIY</sequence>
<dbReference type="VEuPathDB" id="FungiDB:MELLADRAFT_113285"/>
<protein>
    <submittedName>
        <fullName evidence="1">Uncharacterized protein</fullName>
    </submittedName>
</protein>
<dbReference type="GeneID" id="18924939"/>
<dbReference type="KEGG" id="mlr:MELLADRAFT_113285"/>
<dbReference type="AlphaFoldDB" id="F4S9C7"/>
<evidence type="ECO:0000313" key="2">
    <source>
        <dbReference type="Proteomes" id="UP000001072"/>
    </source>
</evidence>
<accession>F4S9C7</accession>
<dbReference type="InParanoid" id="F4S9C7"/>
<dbReference type="Proteomes" id="UP000001072">
    <property type="component" value="Unassembled WGS sequence"/>
</dbReference>
<name>F4S9C7_MELLP</name>
<dbReference type="OrthoDB" id="2506059at2759"/>
<organism evidence="2">
    <name type="scientific">Melampsora larici-populina (strain 98AG31 / pathotype 3-4-7)</name>
    <name type="common">Poplar leaf rust fungus</name>
    <dbReference type="NCBI Taxonomy" id="747676"/>
    <lineage>
        <taxon>Eukaryota</taxon>
        <taxon>Fungi</taxon>
        <taxon>Dikarya</taxon>
        <taxon>Basidiomycota</taxon>
        <taxon>Pucciniomycotina</taxon>
        <taxon>Pucciniomycetes</taxon>
        <taxon>Pucciniales</taxon>
        <taxon>Melampsoraceae</taxon>
        <taxon>Melampsora</taxon>
    </lineage>
</organism>
<evidence type="ECO:0000313" key="1">
    <source>
        <dbReference type="EMBL" id="EGF98754.1"/>
    </source>
</evidence>
<gene>
    <name evidence="1" type="ORF">MELLADRAFT_113285</name>
</gene>
<reference evidence="2" key="1">
    <citation type="journal article" date="2011" name="Proc. Natl. Acad. Sci. U.S.A.">
        <title>Obligate biotrophy features unraveled by the genomic analysis of rust fungi.</title>
        <authorList>
            <person name="Duplessis S."/>
            <person name="Cuomo C.A."/>
            <person name="Lin Y.-C."/>
            <person name="Aerts A."/>
            <person name="Tisserant E."/>
            <person name="Veneault-Fourrey C."/>
            <person name="Joly D.L."/>
            <person name="Hacquard S."/>
            <person name="Amselem J."/>
            <person name="Cantarel B.L."/>
            <person name="Chiu R."/>
            <person name="Coutinho P.M."/>
            <person name="Feau N."/>
            <person name="Field M."/>
            <person name="Frey P."/>
            <person name="Gelhaye E."/>
            <person name="Goldberg J."/>
            <person name="Grabherr M.G."/>
            <person name="Kodira C.D."/>
            <person name="Kohler A."/>
            <person name="Kuees U."/>
            <person name="Lindquist E.A."/>
            <person name="Lucas S.M."/>
            <person name="Mago R."/>
            <person name="Mauceli E."/>
            <person name="Morin E."/>
            <person name="Murat C."/>
            <person name="Pangilinan J.L."/>
            <person name="Park R."/>
            <person name="Pearson M."/>
            <person name="Quesneville H."/>
            <person name="Rouhier N."/>
            <person name="Sakthikumar S."/>
            <person name="Salamov A.A."/>
            <person name="Schmutz J."/>
            <person name="Selles B."/>
            <person name="Shapiro H."/>
            <person name="Tanguay P."/>
            <person name="Tuskan G.A."/>
            <person name="Henrissat B."/>
            <person name="Van de Peer Y."/>
            <person name="Rouze P."/>
            <person name="Ellis J.G."/>
            <person name="Dodds P.N."/>
            <person name="Schein J.E."/>
            <person name="Zhong S."/>
            <person name="Hamelin R.C."/>
            <person name="Grigoriev I.V."/>
            <person name="Szabo L.J."/>
            <person name="Martin F."/>
        </authorList>
    </citation>
    <scope>NUCLEOTIDE SEQUENCE [LARGE SCALE GENOMIC DNA]</scope>
    <source>
        <strain evidence="2">98AG31 / pathotype 3-4-7</strain>
    </source>
</reference>
<keyword evidence="2" id="KW-1185">Reference proteome</keyword>
<dbReference type="EMBL" id="GL883170">
    <property type="protein sequence ID" value="EGF98754.1"/>
    <property type="molecule type" value="Genomic_DNA"/>
</dbReference>
<dbReference type="RefSeq" id="XP_007418033.1">
    <property type="nucleotide sequence ID" value="XM_007417971.1"/>
</dbReference>
<proteinExistence type="predicted"/>
<dbReference type="HOGENOM" id="CLU_1611154_0_0_1"/>